<keyword evidence="2" id="KW-1133">Transmembrane helix</keyword>
<dbReference type="Proteomes" id="UP000183015">
    <property type="component" value="Unassembled WGS sequence"/>
</dbReference>
<evidence type="ECO:0000313" key="3">
    <source>
        <dbReference type="EMBL" id="SEL65220.1"/>
    </source>
</evidence>
<reference evidence="4" key="1">
    <citation type="submission" date="2016-10" db="EMBL/GenBank/DDBJ databases">
        <authorList>
            <person name="Varghese N."/>
        </authorList>
    </citation>
    <scope>NUCLEOTIDE SEQUENCE [LARGE SCALE GENOMIC DNA]</scope>
    <source>
        <strain evidence="4">DSM 45096 / BCRC 16803 / CGMCC 4.1857 / CIP 109030 / JCM 12277 / KCTC 19219 / NBRC 100920 / 33214</strain>
    </source>
</reference>
<name>A0A1H7RY45_STRJI</name>
<feature type="compositionally biased region" description="Basic and acidic residues" evidence="1">
    <location>
        <begin position="320"/>
        <end position="332"/>
    </location>
</feature>
<evidence type="ECO:0000313" key="4">
    <source>
        <dbReference type="Proteomes" id="UP000183015"/>
    </source>
</evidence>
<keyword evidence="2" id="KW-0472">Membrane</keyword>
<feature type="transmembrane region" description="Helical" evidence="2">
    <location>
        <begin position="21"/>
        <end position="41"/>
    </location>
</feature>
<gene>
    <name evidence="3" type="ORF">SAMN05414137_11146</name>
</gene>
<dbReference type="Pfam" id="PF13367">
    <property type="entry name" value="PrsW-protease"/>
    <property type="match status" value="1"/>
</dbReference>
<organism evidence="3 4">
    <name type="scientific">Streptacidiphilus jiangxiensis</name>
    <dbReference type="NCBI Taxonomy" id="235985"/>
    <lineage>
        <taxon>Bacteria</taxon>
        <taxon>Bacillati</taxon>
        <taxon>Actinomycetota</taxon>
        <taxon>Actinomycetes</taxon>
        <taxon>Kitasatosporales</taxon>
        <taxon>Streptomycetaceae</taxon>
        <taxon>Streptacidiphilus</taxon>
    </lineage>
</organism>
<feature type="transmembrane region" description="Helical" evidence="2">
    <location>
        <begin position="80"/>
        <end position="101"/>
    </location>
</feature>
<dbReference type="STRING" id="235985.SAMN05414137_11146"/>
<dbReference type="OrthoDB" id="5141135at2"/>
<evidence type="ECO:0000256" key="2">
    <source>
        <dbReference type="SAM" id="Phobius"/>
    </source>
</evidence>
<feature type="transmembrane region" description="Helical" evidence="2">
    <location>
        <begin position="140"/>
        <end position="160"/>
    </location>
</feature>
<feature type="region of interest" description="Disordered" evidence="1">
    <location>
        <begin position="302"/>
        <end position="332"/>
    </location>
</feature>
<dbReference type="eggNOG" id="COG2339">
    <property type="taxonomic scope" value="Bacteria"/>
</dbReference>
<dbReference type="PANTHER" id="PTHR36844">
    <property type="entry name" value="PROTEASE PRSW"/>
    <property type="match status" value="1"/>
</dbReference>
<proteinExistence type="predicted"/>
<keyword evidence="3" id="KW-0378">Hydrolase</keyword>
<dbReference type="EMBL" id="FOAZ01000011">
    <property type="protein sequence ID" value="SEL65220.1"/>
    <property type="molecule type" value="Genomic_DNA"/>
</dbReference>
<feature type="transmembrane region" description="Helical" evidence="2">
    <location>
        <begin position="180"/>
        <end position="201"/>
    </location>
</feature>
<protein>
    <submittedName>
        <fullName evidence="3">Protease prsW family protein</fullName>
    </submittedName>
</protein>
<dbReference type="GO" id="GO:0006508">
    <property type="term" value="P:proteolysis"/>
    <property type="evidence" value="ECO:0007669"/>
    <property type="project" value="UniProtKB-KW"/>
</dbReference>
<keyword evidence="3" id="KW-0645">Protease</keyword>
<keyword evidence="4" id="KW-1185">Reference proteome</keyword>
<feature type="transmembrane region" description="Helical" evidence="2">
    <location>
        <begin position="270"/>
        <end position="294"/>
    </location>
</feature>
<evidence type="ECO:0000256" key="1">
    <source>
        <dbReference type="SAM" id="MobiDB-lite"/>
    </source>
</evidence>
<dbReference type="PANTHER" id="PTHR36844:SF1">
    <property type="entry name" value="PROTEASE PRSW"/>
    <property type="match status" value="1"/>
</dbReference>
<feature type="transmembrane region" description="Helical" evidence="2">
    <location>
        <begin position="107"/>
        <end position="128"/>
    </location>
</feature>
<keyword evidence="2" id="KW-0812">Transmembrane</keyword>
<sequence length="332" mass="36852">MWQKEEVVHSPGGPAQRTHRWRTCFLSGLALWLASVGVTYWTDNHNLLPTVVLLGSFLVPGTFVVWAHERYGQDLGTDRIVACFAVGGIIGVLGASLLEYYLLESTIWLYLGVGLIEEAVKAWALILLTRNAPAAGVRHGLVLGATVGFGFAAFESAGYAFNAVLTEHGYSLLDLVSTEILRGILAPVGHGLWTAILGAVLFHERRGDGRFRFNAPVLLTYLGVSVLHALWDSTHGIATWIVGRLTETRWQRAVFELGYLPSPTHHQVELFAFFSTSGLVLVAALGLGWLGLIVHRARREGDLPPRRRRRPRPPQPPLEPHQRWYRPEPPKR</sequence>
<dbReference type="GO" id="GO:0008233">
    <property type="term" value="F:peptidase activity"/>
    <property type="evidence" value="ECO:0007669"/>
    <property type="project" value="UniProtKB-KW"/>
</dbReference>
<accession>A0A1H7RY45</accession>
<dbReference type="InterPro" id="IPR026898">
    <property type="entry name" value="PrsW"/>
</dbReference>
<feature type="transmembrane region" description="Helical" evidence="2">
    <location>
        <begin position="47"/>
        <end position="68"/>
    </location>
</feature>
<dbReference type="AlphaFoldDB" id="A0A1H7RY45"/>
<feature type="transmembrane region" description="Helical" evidence="2">
    <location>
        <begin position="213"/>
        <end position="231"/>
    </location>
</feature>